<dbReference type="Gene3D" id="3.40.50.150">
    <property type="entry name" value="Vaccinia Virus protein VP39"/>
    <property type="match status" value="1"/>
</dbReference>
<dbReference type="Proteomes" id="UP001333710">
    <property type="component" value="Chromosome"/>
</dbReference>
<name>A0AA48KQ06_9ALTE</name>
<keyword evidence="2" id="KW-0489">Methyltransferase</keyword>
<dbReference type="Pfam" id="PF08241">
    <property type="entry name" value="Methyltransf_11"/>
    <property type="match status" value="1"/>
</dbReference>
<dbReference type="RefSeq" id="WP_338292045.1">
    <property type="nucleotide sequence ID" value="NZ_AP027272.1"/>
</dbReference>
<keyword evidence="2" id="KW-0808">Transferase</keyword>
<evidence type="ECO:0000313" key="3">
    <source>
        <dbReference type="Proteomes" id="UP001333710"/>
    </source>
</evidence>
<dbReference type="GO" id="GO:0032259">
    <property type="term" value="P:methylation"/>
    <property type="evidence" value="ECO:0007669"/>
    <property type="project" value="UniProtKB-KW"/>
</dbReference>
<dbReference type="InterPro" id="IPR029063">
    <property type="entry name" value="SAM-dependent_MTases_sf"/>
</dbReference>
<proteinExistence type="predicted"/>
<protein>
    <submittedName>
        <fullName evidence="2">SAM-dependent methyltransferase</fullName>
    </submittedName>
</protein>
<evidence type="ECO:0000259" key="1">
    <source>
        <dbReference type="Pfam" id="PF08241"/>
    </source>
</evidence>
<evidence type="ECO:0000313" key="2">
    <source>
        <dbReference type="EMBL" id="BDX06018.1"/>
    </source>
</evidence>
<dbReference type="SUPFAM" id="SSF53335">
    <property type="entry name" value="S-adenosyl-L-methionine-dependent methyltransferases"/>
    <property type="match status" value="1"/>
</dbReference>
<sequence length="248" mass="28265">MFRPALLNKKITAPVSWQAMPHSEGFKAVYELELAPIMQKCFGYHLVKLGELSQALSLDTCPIKHQVCHSYHSNPLAGVVAKPTELPYKEKSVDAVLMAHVLDYASDPHHILREVDHCLIPNGHLVIVGFNPYSLAGLAKYLPFKKQNPIHQARFFSRSRVRDWLSLMGYQVTEEKRFLFSELLFSRELKKALKWHQLAQKHLSFLASVYILVAKKQEFPLSLVKPVWKPVPKFAAVGASLRVKQKNC</sequence>
<dbReference type="AlphaFoldDB" id="A0AA48KQ06"/>
<dbReference type="InterPro" id="IPR013216">
    <property type="entry name" value="Methyltransf_11"/>
</dbReference>
<dbReference type="KEGG" id="pmaw:MACH26_15390"/>
<reference evidence="2" key="1">
    <citation type="submission" date="2023-01" db="EMBL/GenBank/DDBJ databases">
        <title>Complete genome sequence of Planctobacterium marinum strain Dej080120_11.</title>
        <authorList>
            <person name="Ueki S."/>
            <person name="Maruyama F."/>
        </authorList>
    </citation>
    <scope>NUCLEOTIDE SEQUENCE</scope>
    <source>
        <strain evidence="2">Dej080120_11</strain>
    </source>
</reference>
<gene>
    <name evidence="2" type="primary">yafS</name>
    <name evidence="2" type="ORF">MACH26_15390</name>
</gene>
<keyword evidence="3" id="KW-1185">Reference proteome</keyword>
<organism evidence="2 3">
    <name type="scientific">Planctobacterium marinum</name>
    <dbReference type="NCBI Taxonomy" id="1631968"/>
    <lineage>
        <taxon>Bacteria</taxon>
        <taxon>Pseudomonadati</taxon>
        <taxon>Pseudomonadota</taxon>
        <taxon>Gammaproteobacteria</taxon>
        <taxon>Alteromonadales</taxon>
        <taxon>Alteromonadaceae</taxon>
        <taxon>Planctobacterium</taxon>
    </lineage>
</organism>
<dbReference type="EMBL" id="AP027272">
    <property type="protein sequence ID" value="BDX06018.1"/>
    <property type="molecule type" value="Genomic_DNA"/>
</dbReference>
<feature type="domain" description="Methyltransferase type 11" evidence="1">
    <location>
        <begin position="50"/>
        <end position="127"/>
    </location>
</feature>
<accession>A0AA48KQ06</accession>
<dbReference type="GO" id="GO:0008757">
    <property type="term" value="F:S-adenosylmethionine-dependent methyltransferase activity"/>
    <property type="evidence" value="ECO:0007669"/>
    <property type="project" value="InterPro"/>
</dbReference>